<dbReference type="AlphaFoldDB" id="A0A2U2MY44"/>
<dbReference type="GO" id="GO:0140359">
    <property type="term" value="F:ABC-type transporter activity"/>
    <property type="evidence" value="ECO:0007669"/>
    <property type="project" value="InterPro"/>
</dbReference>
<evidence type="ECO:0000313" key="11">
    <source>
        <dbReference type="EMBL" id="PWG61713.1"/>
    </source>
</evidence>
<protein>
    <recommendedName>
        <fullName evidence="9">Transport permease protein</fullName>
    </recommendedName>
</protein>
<keyword evidence="6 9" id="KW-0812">Transmembrane</keyword>
<dbReference type="PROSITE" id="PS51012">
    <property type="entry name" value="ABC_TM2"/>
    <property type="match status" value="1"/>
</dbReference>
<evidence type="ECO:0000256" key="9">
    <source>
        <dbReference type="RuleBase" id="RU361157"/>
    </source>
</evidence>
<evidence type="ECO:0000256" key="2">
    <source>
        <dbReference type="ARBA" id="ARBA00007783"/>
    </source>
</evidence>
<evidence type="ECO:0000256" key="4">
    <source>
        <dbReference type="ARBA" id="ARBA00022475"/>
    </source>
</evidence>
<name>A0A2U2MY44_9GAMM</name>
<feature type="transmembrane region" description="Helical" evidence="9">
    <location>
        <begin position="140"/>
        <end position="159"/>
    </location>
</feature>
<keyword evidence="7 9" id="KW-1133">Transmembrane helix</keyword>
<keyword evidence="8 9" id="KW-0472">Membrane</keyword>
<dbReference type="PANTHER" id="PTHR30413:SF8">
    <property type="entry name" value="TRANSPORT PERMEASE PROTEIN"/>
    <property type="match status" value="1"/>
</dbReference>
<dbReference type="InterPro" id="IPR047817">
    <property type="entry name" value="ABC2_TM_bact-type"/>
</dbReference>
<dbReference type="OrthoDB" id="9786910at2"/>
<evidence type="ECO:0000313" key="12">
    <source>
        <dbReference type="Proteomes" id="UP000245474"/>
    </source>
</evidence>
<dbReference type="InterPro" id="IPR013525">
    <property type="entry name" value="ABC2_TM"/>
</dbReference>
<evidence type="ECO:0000256" key="7">
    <source>
        <dbReference type="ARBA" id="ARBA00022989"/>
    </source>
</evidence>
<dbReference type="GO" id="GO:0005886">
    <property type="term" value="C:plasma membrane"/>
    <property type="evidence" value="ECO:0007669"/>
    <property type="project" value="UniProtKB-SubCell"/>
</dbReference>
<feature type="transmembrane region" description="Helical" evidence="9">
    <location>
        <begin position="199"/>
        <end position="217"/>
    </location>
</feature>
<comment type="caution">
    <text evidence="11">The sequence shown here is derived from an EMBL/GenBank/DDBJ whole genome shotgun (WGS) entry which is preliminary data.</text>
</comment>
<keyword evidence="12" id="KW-1185">Reference proteome</keyword>
<comment type="similarity">
    <text evidence="2 9">Belongs to the ABC-2 integral membrane protein family.</text>
</comment>
<keyword evidence="5" id="KW-0997">Cell inner membrane</keyword>
<keyword evidence="4 9" id="KW-1003">Cell membrane</keyword>
<reference evidence="11 12" key="1">
    <citation type="submission" date="2018-05" db="EMBL/GenBank/DDBJ databases">
        <title>Spiribacter halobius sp. nov., a moderately halophilic bacterium isolated from marine solar saltern.</title>
        <authorList>
            <person name="Zheng W.-S."/>
            <person name="Lu D.-C."/>
            <person name="Du Z.-J."/>
        </authorList>
    </citation>
    <scope>NUCLEOTIDE SEQUENCE [LARGE SCALE GENOMIC DNA]</scope>
    <source>
        <strain evidence="11 12">E85</strain>
    </source>
</reference>
<evidence type="ECO:0000256" key="5">
    <source>
        <dbReference type="ARBA" id="ARBA00022519"/>
    </source>
</evidence>
<feature type="transmembrane region" description="Helical" evidence="9">
    <location>
        <begin position="165"/>
        <end position="192"/>
    </location>
</feature>
<dbReference type="EMBL" id="QFFI01000028">
    <property type="protein sequence ID" value="PWG61713.1"/>
    <property type="molecule type" value="Genomic_DNA"/>
</dbReference>
<organism evidence="11 12">
    <name type="scientific">Sediminicurvatus halobius</name>
    <dbReference type="NCBI Taxonomy" id="2182432"/>
    <lineage>
        <taxon>Bacteria</taxon>
        <taxon>Pseudomonadati</taxon>
        <taxon>Pseudomonadota</taxon>
        <taxon>Gammaproteobacteria</taxon>
        <taxon>Chromatiales</taxon>
        <taxon>Ectothiorhodospiraceae</taxon>
        <taxon>Sediminicurvatus</taxon>
    </lineage>
</organism>
<sequence length="297" mass="33273">MTAEEAAEPGTSDYVRIYHADDRKGLLRSLQLLIQYRELMLILAWKEISVRYKQAYLGLFWAVLKPALMTAIFTIVKSFVGIDTGNIPYPIMAFAALLPWIFFQESVNQGVNSVVSNAALVRKIYFPREIFPITATLTKVVELAISFVLLATLMVIYQMPPTVHFLWVPLIILYTIIVALSVSTLGAALNVYYRDVRTALPLIISMLMYVSPIIYPMDLVQRTLLENQAAGALSGTLYFLYTMNPLAGIIDGFQGALLRGEAPELAVLLPGMLTTAVLLPISYYVFKRAEQRFADFI</sequence>
<evidence type="ECO:0000256" key="8">
    <source>
        <dbReference type="ARBA" id="ARBA00023136"/>
    </source>
</evidence>
<dbReference type="Proteomes" id="UP000245474">
    <property type="component" value="Unassembled WGS sequence"/>
</dbReference>
<dbReference type="Pfam" id="PF01061">
    <property type="entry name" value="ABC2_membrane"/>
    <property type="match status" value="1"/>
</dbReference>
<proteinExistence type="inferred from homology"/>
<dbReference type="GO" id="GO:0015920">
    <property type="term" value="P:lipopolysaccharide transport"/>
    <property type="evidence" value="ECO:0007669"/>
    <property type="project" value="TreeGrafter"/>
</dbReference>
<gene>
    <name evidence="11" type="ORF">DEM34_15240</name>
</gene>
<evidence type="ECO:0000259" key="10">
    <source>
        <dbReference type="PROSITE" id="PS51012"/>
    </source>
</evidence>
<dbReference type="PANTHER" id="PTHR30413">
    <property type="entry name" value="INNER MEMBRANE TRANSPORT PERMEASE"/>
    <property type="match status" value="1"/>
</dbReference>
<evidence type="ECO:0000256" key="1">
    <source>
        <dbReference type="ARBA" id="ARBA00004429"/>
    </source>
</evidence>
<feature type="transmembrane region" description="Helical" evidence="9">
    <location>
        <begin position="265"/>
        <end position="286"/>
    </location>
</feature>
<dbReference type="RefSeq" id="WP_109679695.1">
    <property type="nucleotide sequence ID" value="NZ_CP086615.1"/>
</dbReference>
<feature type="transmembrane region" description="Helical" evidence="9">
    <location>
        <begin position="87"/>
        <end position="103"/>
    </location>
</feature>
<comment type="subcellular location">
    <subcellularLocation>
        <location evidence="1 9">Cell inner membrane</location>
        <topology evidence="1 9">Multi-pass membrane protein</topology>
    </subcellularLocation>
</comment>
<feature type="transmembrane region" description="Helical" evidence="9">
    <location>
        <begin position="55"/>
        <end position="75"/>
    </location>
</feature>
<evidence type="ECO:0000256" key="3">
    <source>
        <dbReference type="ARBA" id="ARBA00022448"/>
    </source>
</evidence>
<accession>A0A2U2MY44</accession>
<evidence type="ECO:0000256" key="6">
    <source>
        <dbReference type="ARBA" id="ARBA00022692"/>
    </source>
</evidence>
<keyword evidence="3 9" id="KW-0813">Transport</keyword>
<feature type="domain" description="ABC transmembrane type-2" evidence="10">
    <location>
        <begin position="57"/>
        <end position="289"/>
    </location>
</feature>